<protein>
    <submittedName>
        <fullName evidence="1">Uncharacterized protein</fullName>
    </submittedName>
</protein>
<proteinExistence type="predicted"/>
<organism evidence="1">
    <name type="scientific">Anguilla anguilla</name>
    <name type="common">European freshwater eel</name>
    <name type="synonym">Muraena anguilla</name>
    <dbReference type="NCBI Taxonomy" id="7936"/>
    <lineage>
        <taxon>Eukaryota</taxon>
        <taxon>Metazoa</taxon>
        <taxon>Chordata</taxon>
        <taxon>Craniata</taxon>
        <taxon>Vertebrata</taxon>
        <taxon>Euteleostomi</taxon>
        <taxon>Actinopterygii</taxon>
        <taxon>Neopterygii</taxon>
        <taxon>Teleostei</taxon>
        <taxon>Anguilliformes</taxon>
        <taxon>Anguillidae</taxon>
        <taxon>Anguilla</taxon>
    </lineage>
</organism>
<sequence length="33" mass="3971">MLGATTLVLLQNHPLEFKVPYLTYMFKHIYIFK</sequence>
<reference evidence="1" key="1">
    <citation type="submission" date="2014-11" db="EMBL/GenBank/DDBJ databases">
        <authorList>
            <person name="Amaro Gonzalez C."/>
        </authorList>
    </citation>
    <scope>NUCLEOTIDE SEQUENCE</scope>
</reference>
<reference evidence="1" key="2">
    <citation type="journal article" date="2015" name="Fish Shellfish Immunol.">
        <title>Early steps in the European eel (Anguilla anguilla)-Vibrio vulnificus interaction in the gills: Role of the RtxA13 toxin.</title>
        <authorList>
            <person name="Callol A."/>
            <person name="Pajuelo D."/>
            <person name="Ebbesson L."/>
            <person name="Teles M."/>
            <person name="MacKenzie S."/>
            <person name="Amaro C."/>
        </authorList>
    </citation>
    <scope>NUCLEOTIDE SEQUENCE</scope>
</reference>
<name>A0A0E9XG98_ANGAN</name>
<evidence type="ECO:0000313" key="1">
    <source>
        <dbReference type="EMBL" id="JAI01462.1"/>
    </source>
</evidence>
<dbReference type="AlphaFoldDB" id="A0A0E9XG98"/>
<dbReference type="EMBL" id="GBXM01007116">
    <property type="protein sequence ID" value="JAI01462.1"/>
    <property type="molecule type" value="Transcribed_RNA"/>
</dbReference>
<accession>A0A0E9XG98</accession>